<sequence>MAINLISMVVLALLLNRLAFKKKEQWDAHNVFSRTPLADARV</sequence>
<reference evidence="1 2" key="1">
    <citation type="journal article" date="2014" name="Int. J. Syst. Evol. Microbiol.">
        <title>Complete genome sequence of Corynebacterium casei LMG S-19264T (=DSM 44701T), isolated from a smear-ripened cheese.</title>
        <authorList>
            <consortium name="US DOE Joint Genome Institute (JGI-PGF)"/>
            <person name="Walter F."/>
            <person name="Albersmeier A."/>
            <person name="Kalinowski J."/>
            <person name="Ruckert C."/>
        </authorList>
    </citation>
    <scope>NUCLEOTIDE SEQUENCE [LARGE SCALE GENOMIC DNA]</scope>
    <source>
        <strain evidence="1 2">KCTC 23968</strain>
    </source>
</reference>
<protein>
    <submittedName>
        <fullName evidence="1">Uncharacterized protein</fullName>
    </submittedName>
</protein>
<name>A0A918NG01_9PROT</name>
<dbReference type="RefSeq" id="WP_267905572.1">
    <property type="nucleotide sequence ID" value="NZ_BMYV01000002.1"/>
</dbReference>
<dbReference type="AlphaFoldDB" id="A0A918NG01"/>
<accession>A0A918NG01</accession>
<evidence type="ECO:0000313" key="1">
    <source>
        <dbReference type="EMBL" id="GGX70202.1"/>
    </source>
</evidence>
<proteinExistence type="predicted"/>
<organism evidence="1 2">
    <name type="scientific">Litorimonas cladophorae</name>
    <dbReference type="NCBI Taxonomy" id="1220491"/>
    <lineage>
        <taxon>Bacteria</taxon>
        <taxon>Pseudomonadati</taxon>
        <taxon>Pseudomonadota</taxon>
        <taxon>Alphaproteobacteria</taxon>
        <taxon>Maricaulales</taxon>
        <taxon>Robiginitomaculaceae</taxon>
    </lineage>
</organism>
<gene>
    <name evidence="1" type="ORF">GCM10011309_20350</name>
</gene>
<dbReference type="Proteomes" id="UP000600865">
    <property type="component" value="Unassembled WGS sequence"/>
</dbReference>
<dbReference type="EMBL" id="BMYV01000002">
    <property type="protein sequence ID" value="GGX70202.1"/>
    <property type="molecule type" value="Genomic_DNA"/>
</dbReference>
<keyword evidence="2" id="KW-1185">Reference proteome</keyword>
<evidence type="ECO:0000313" key="2">
    <source>
        <dbReference type="Proteomes" id="UP000600865"/>
    </source>
</evidence>
<comment type="caution">
    <text evidence="1">The sequence shown here is derived from an EMBL/GenBank/DDBJ whole genome shotgun (WGS) entry which is preliminary data.</text>
</comment>